<evidence type="ECO:0000256" key="1">
    <source>
        <dbReference type="SAM" id="SignalP"/>
    </source>
</evidence>
<feature type="chain" id="PRO_5047489609" evidence="1">
    <location>
        <begin position="23"/>
        <end position="145"/>
    </location>
</feature>
<dbReference type="Proteomes" id="UP001203212">
    <property type="component" value="Unassembled WGS sequence"/>
</dbReference>
<feature type="signal peptide" evidence="1">
    <location>
        <begin position="1"/>
        <end position="22"/>
    </location>
</feature>
<dbReference type="InterPro" id="IPR038643">
    <property type="entry name" value="PliI_sf"/>
</dbReference>
<dbReference type="InterPro" id="IPR031948">
    <property type="entry name" value="PliI"/>
</dbReference>
<comment type="caution">
    <text evidence="2">The sequence shown here is derived from an EMBL/GenBank/DDBJ whole genome shotgun (WGS) entry which is preliminary data.</text>
</comment>
<evidence type="ECO:0000313" key="2">
    <source>
        <dbReference type="EMBL" id="MCL1115813.1"/>
    </source>
</evidence>
<name>A0ABT0KWI4_9GAMM</name>
<accession>A0ABT0KWI4</accession>
<proteinExistence type="predicted"/>
<gene>
    <name evidence="2" type="ORF">L2689_00945</name>
</gene>
<dbReference type="Gene3D" id="2.40.128.460">
    <property type="entry name" value="Periplasmic lysozyme inhibitor of I-type lysozyme"/>
    <property type="match status" value="1"/>
</dbReference>
<dbReference type="RefSeq" id="WP_188839516.1">
    <property type="nucleotide sequence ID" value="NZ_BMOT01000001.1"/>
</dbReference>
<organism evidence="2 3">
    <name type="scientific">Shewanella aestuarii</name>
    <dbReference type="NCBI Taxonomy" id="1028752"/>
    <lineage>
        <taxon>Bacteria</taxon>
        <taxon>Pseudomonadati</taxon>
        <taxon>Pseudomonadota</taxon>
        <taxon>Gammaproteobacteria</taxon>
        <taxon>Alteromonadales</taxon>
        <taxon>Shewanellaceae</taxon>
        <taxon>Shewanella</taxon>
    </lineage>
</organism>
<sequence length="145" mass="15553">MWKIFNSLILAGVLGFNSPAMCAESSIENGTDNREIKNTLSQSDGYLQVLTLKNGMSVVIEEGRLEPRSIGSISVKLYRNLDVGDFASAMTFMRDGTIISTALTDNLDGGSQIKITTVTAGSGQYQAIHQICITAELVGFCQVAP</sequence>
<keyword evidence="3" id="KW-1185">Reference proteome</keyword>
<reference evidence="2 3" key="1">
    <citation type="submission" date="2022-01" db="EMBL/GenBank/DDBJ databases">
        <title>Whole genome-based taxonomy of the Shewanellaceae.</title>
        <authorList>
            <person name="Martin-Rodriguez A.J."/>
        </authorList>
    </citation>
    <scope>NUCLEOTIDE SEQUENCE [LARGE SCALE GENOMIC DNA]</scope>
    <source>
        <strain evidence="2 3">JCM 17801</strain>
    </source>
</reference>
<dbReference type="EMBL" id="JAKILK010000001">
    <property type="protein sequence ID" value="MCL1115813.1"/>
    <property type="molecule type" value="Genomic_DNA"/>
</dbReference>
<dbReference type="Pfam" id="PF16743">
    <property type="entry name" value="PliI"/>
    <property type="match status" value="1"/>
</dbReference>
<evidence type="ECO:0000313" key="3">
    <source>
        <dbReference type="Proteomes" id="UP001203212"/>
    </source>
</evidence>
<protein>
    <submittedName>
        <fullName evidence="2">PliI family lysozyme inhibitor of I-type lysozyme</fullName>
    </submittedName>
</protein>
<keyword evidence="1" id="KW-0732">Signal</keyword>